<accession>A0ABX2EKD3</accession>
<keyword evidence="1" id="KW-0732">Signal</keyword>
<evidence type="ECO:0000313" key="3">
    <source>
        <dbReference type="EMBL" id="NRF69080.1"/>
    </source>
</evidence>
<gene>
    <name evidence="3" type="ORF">HLB44_18965</name>
</gene>
<organism evidence="3 4">
    <name type="scientific">Pseudaquabacterium terrae</name>
    <dbReference type="NCBI Taxonomy" id="2732868"/>
    <lineage>
        <taxon>Bacteria</taxon>
        <taxon>Pseudomonadati</taxon>
        <taxon>Pseudomonadota</taxon>
        <taxon>Betaproteobacteria</taxon>
        <taxon>Burkholderiales</taxon>
        <taxon>Sphaerotilaceae</taxon>
        <taxon>Pseudaquabacterium</taxon>
    </lineage>
</organism>
<feature type="domain" description="Polysaccharide export protein N-terminal" evidence="2">
    <location>
        <begin position="3"/>
        <end position="79"/>
    </location>
</feature>
<protein>
    <submittedName>
        <fullName evidence="3">Polysaccharide biosynthesis/export family protein</fullName>
    </submittedName>
</protein>
<reference evidence="3 4" key="1">
    <citation type="submission" date="2020-05" db="EMBL/GenBank/DDBJ databases">
        <title>Aquincola sp. isolate from soil.</title>
        <authorList>
            <person name="Han J."/>
            <person name="Kim D.-U."/>
        </authorList>
    </citation>
    <scope>NUCLEOTIDE SEQUENCE [LARGE SCALE GENOMIC DNA]</scope>
    <source>
        <strain evidence="3 4">S2</strain>
    </source>
</reference>
<dbReference type="InterPro" id="IPR003715">
    <property type="entry name" value="Poly_export_N"/>
</dbReference>
<proteinExistence type="predicted"/>
<evidence type="ECO:0000259" key="2">
    <source>
        <dbReference type="Pfam" id="PF02563"/>
    </source>
</evidence>
<evidence type="ECO:0000313" key="4">
    <source>
        <dbReference type="Proteomes" id="UP000737171"/>
    </source>
</evidence>
<comment type="caution">
    <text evidence="3">The sequence shown here is derived from an EMBL/GenBank/DDBJ whole genome shotgun (WGS) entry which is preliminary data.</text>
</comment>
<dbReference type="EMBL" id="JABRWJ010000005">
    <property type="protein sequence ID" value="NRF69080.1"/>
    <property type="molecule type" value="Genomic_DNA"/>
</dbReference>
<dbReference type="Gene3D" id="3.30.1950.10">
    <property type="entry name" value="wza like domain"/>
    <property type="match status" value="1"/>
</dbReference>
<evidence type="ECO:0000256" key="1">
    <source>
        <dbReference type="ARBA" id="ARBA00022729"/>
    </source>
</evidence>
<name>A0ABX2EKD3_9BURK</name>
<dbReference type="PANTHER" id="PTHR33619:SF3">
    <property type="entry name" value="POLYSACCHARIDE EXPORT PROTEIN GFCE-RELATED"/>
    <property type="match status" value="1"/>
</dbReference>
<keyword evidence="4" id="KW-1185">Reference proteome</keyword>
<dbReference type="Proteomes" id="UP000737171">
    <property type="component" value="Unassembled WGS sequence"/>
</dbReference>
<sequence length="85" mass="9181">MVAAAQEYRLGAGDVIRINVHQHPDLSVESRIAEGGDVSHPRLGPVRVGGQTVTAAERTIAERLRAGGFVQQPQVTIVLMTQRIQ</sequence>
<dbReference type="InterPro" id="IPR049712">
    <property type="entry name" value="Poly_export"/>
</dbReference>
<dbReference type="Pfam" id="PF02563">
    <property type="entry name" value="Poly_export"/>
    <property type="match status" value="1"/>
</dbReference>
<dbReference type="PANTHER" id="PTHR33619">
    <property type="entry name" value="POLYSACCHARIDE EXPORT PROTEIN GFCE-RELATED"/>
    <property type="match status" value="1"/>
</dbReference>